<keyword evidence="5" id="KW-0687">Ribonucleoprotein</keyword>
<evidence type="ECO:0000256" key="2">
    <source>
        <dbReference type="ARBA" id="ARBA00006471"/>
    </source>
</evidence>
<dbReference type="Gramene" id="TVU25168">
    <property type="protein sequence ID" value="TVU25168"/>
    <property type="gene ID" value="EJB05_27653"/>
</dbReference>
<dbReference type="GO" id="GO:0006412">
    <property type="term" value="P:translation"/>
    <property type="evidence" value="ECO:0007669"/>
    <property type="project" value="InterPro"/>
</dbReference>
<dbReference type="GO" id="GO:0003735">
    <property type="term" value="F:structural constituent of ribosome"/>
    <property type="evidence" value="ECO:0007669"/>
    <property type="project" value="InterPro"/>
</dbReference>
<proteinExistence type="inferred from homology"/>
<dbReference type="InterPro" id="IPR035987">
    <property type="entry name" value="Ribosomal_uS8_sf"/>
</dbReference>
<evidence type="ECO:0000256" key="4">
    <source>
        <dbReference type="ARBA" id="ARBA00022980"/>
    </source>
</evidence>
<evidence type="ECO:0000256" key="5">
    <source>
        <dbReference type="ARBA" id="ARBA00023274"/>
    </source>
</evidence>
<feature type="region of interest" description="Disordered" evidence="8">
    <location>
        <begin position="66"/>
        <end position="93"/>
    </location>
</feature>
<feature type="region of interest" description="Disordered" evidence="8">
    <location>
        <begin position="115"/>
        <end position="135"/>
    </location>
</feature>
<dbReference type="PROSITE" id="PS00053">
    <property type="entry name" value="RIBOSOMAL_S8"/>
    <property type="match status" value="1"/>
</dbReference>
<organism evidence="9 10">
    <name type="scientific">Eragrostis curvula</name>
    <name type="common">weeping love grass</name>
    <dbReference type="NCBI Taxonomy" id="38414"/>
    <lineage>
        <taxon>Eukaryota</taxon>
        <taxon>Viridiplantae</taxon>
        <taxon>Streptophyta</taxon>
        <taxon>Embryophyta</taxon>
        <taxon>Tracheophyta</taxon>
        <taxon>Spermatophyta</taxon>
        <taxon>Magnoliopsida</taxon>
        <taxon>Liliopsida</taxon>
        <taxon>Poales</taxon>
        <taxon>Poaceae</taxon>
        <taxon>PACMAD clade</taxon>
        <taxon>Chloridoideae</taxon>
        <taxon>Eragrostideae</taxon>
        <taxon>Eragrostidinae</taxon>
        <taxon>Eragrostis</taxon>
    </lineage>
</organism>
<evidence type="ECO:0000256" key="6">
    <source>
        <dbReference type="ARBA" id="ARBA00035153"/>
    </source>
</evidence>
<dbReference type="AlphaFoldDB" id="A0A5J9UP81"/>
<comment type="function">
    <text evidence="1">One of the primary rRNA binding proteins, it binds directly to 16S rRNA central domain where it helps coordinate assembly of the platform of the 30S subunit.</text>
</comment>
<sequence>MLGAHICVPPYSSSARYLRVQATLASLSMLMTTELEIEGWTAAAKLLPARQCGYIVLTTSAGIMDHEEARRKTGGGKSSRSGSSSNNDIHLNRAAARNRKTKYFYLEKNDDGARRMDGGRAGRMEDGRRRMGRGRMDGRNHAAEAAMQKGNVRGVRRFL</sequence>
<evidence type="ECO:0000256" key="7">
    <source>
        <dbReference type="ARBA" id="ARBA00035516"/>
    </source>
</evidence>
<reference evidence="9 10" key="1">
    <citation type="journal article" date="2019" name="Sci. Rep.">
        <title>A high-quality genome of Eragrostis curvula grass provides insights into Poaceae evolution and supports new strategies to enhance forage quality.</title>
        <authorList>
            <person name="Carballo J."/>
            <person name="Santos B.A.C.M."/>
            <person name="Zappacosta D."/>
            <person name="Garbus I."/>
            <person name="Selva J.P."/>
            <person name="Gallo C.A."/>
            <person name="Diaz A."/>
            <person name="Albertini E."/>
            <person name="Caccamo M."/>
            <person name="Echenique V."/>
        </authorList>
    </citation>
    <scope>NUCLEOTIDE SEQUENCE [LARGE SCALE GENOMIC DNA]</scope>
    <source>
        <strain evidence="10">cv. Victoria</strain>
        <tissue evidence="9">Leaf</tissue>
    </source>
</reference>
<gene>
    <name evidence="9" type="ORF">EJB05_27653</name>
</gene>
<dbReference type="InterPro" id="IPR000630">
    <property type="entry name" value="Ribosomal_uS8"/>
</dbReference>
<dbReference type="PANTHER" id="PTHR11758">
    <property type="entry name" value="40S RIBOSOMAL PROTEIN S15A"/>
    <property type="match status" value="1"/>
</dbReference>
<comment type="caution">
    <text evidence="9">The sequence shown here is derived from an EMBL/GenBank/DDBJ whole genome shotgun (WGS) entry which is preliminary data.</text>
</comment>
<evidence type="ECO:0000256" key="1">
    <source>
        <dbReference type="ARBA" id="ARBA00002569"/>
    </source>
</evidence>
<accession>A0A5J9UP81</accession>
<dbReference type="EMBL" id="RWGY01000013">
    <property type="protein sequence ID" value="TVU25168.1"/>
    <property type="molecule type" value="Genomic_DNA"/>
</dbReference>
<comment type="similarity">
    <text evidence="2">Belongs to the universal ribosomal protein uS8 family.</text>
</comment>
<dbReference type="GO" id="GO:0005840">
    <property type="term" value="C:ribosome"/>
    <property type="evidence" value="ECO:0007669"/>
    <property type="project" value="UniProtKB-KW"/>
</dbReference>
<keyword evidence="4" id="KW-0689">Ribosomal protein</keyword>
<evidence type="ECO:0000256" key="3">
    <source>
        <dbReference type="ARBA" id="ARBA00011458"/>
    </source>
</evidence>
<protein>
    <recommendedName>
        <fullName evidence="6">Small ribosomal subunit protein uS8c</fullName>
    </recommendedName>
    <alternativeName>
        <fullName evidence="7">30S ribosomal protein S8, chloroplastic</fullName>
    </alternativeName>
</protein>
<dbReference type="SUPFAM" id="SSF56047">
    <property type="entry name" value="Ribosomal protein S8"/>
    <property type="match status" value="1"/>
</dbReference>
<dbReference type="Gene3D" id="3.30.1490.10">
    <property type="match status" value="1"/>
</dbReference>
<dbReference type="InterPro" id="IPR047863">
    <property type="entry name" value="Ribosomal_uS8_CS"/>
</dbReference>
<name>A0A5J9UP81_9POAL</name>
<feature type="non-terminal residue" evidence="9">
    <location>
        <position position="1"/>
    </location>
</feature>
<dbReference type="Proteomes" id="UP000324897">
    <property type="component" value="Chromosome 2"/>
</dbReference>
<evidence type="ECO:0000313" key="10">
    <source>
        <dbReference type="Proteomes" id="UP000324897"/>
    </source>
</evidence>
<comment type="subunit">
    <text evidence="3">Part of the 30S ribosomal subunit.</text>
</comment>
<dbReference type="GO" id="GO:1990904">
    <property type="term" value="C:ribonucleoprotein complex"/>
    <property type="evidence" value="ECO:0007669"/>
    <property type="project" value="UniProtKB-KW"/>
</dbReference>
<evidence type="ECO:0000256" key="8">
    <source>
        <dbReference type="SAM" id="MobiDB-lite"/>
    </source>
</evidence>
<evidence type="ECO:0000313" key="9">
    <source>
        <dbReference type="EMBL" id="TVU25168.1"/>
    </source>
</evidence>
<keyword evidence="10" id="KW-1185">Reference proteome</keyword>